<evidence type="ECO:0000259" key="1">
    <source>
        <dbReference type="PROSITE" id="PS51819"/>
    </source>
</evidence>
<comment type="caution">
    <text evidence="2">The sequence shown here is derived from an EMBL/GenBank/DDBJ whole genome shotgun (WGS) entry which is preliminary data.</text>
</comment>
<dbReference type="CDD" id="cd07247">
    <property type="entry name" value="SgaA_N_like"/>
    <property type="match status" value="1"/>
</dbReference>
<dbReference type="Gene3D" id="3.10.180.10">
    <property type="entry name" value="2,3-Dihydroxybiphenyl 1,2-Dioxygenase, domain 1"/>
    <property type="match status" value="1"/>
</dbReference>
<evidence type="ECO:0000313" key="3">
    <source>
        <dbReference type="Proteomes" id="UP000282977"/>
    </source>
</evidence>
<keyword evidence="3" id="KW-1185">Reference proteome</keyword>
<dbReference type="InterPro" id="IPR029068">
    <property type="entry name" value="Glyas_Bleomycin-R_OHBP_Dase"/>
</dbReference>
<dbReference type="PROSITE" id="PS51819">
    <property type="entry name" value="VOC"/>
    <property type="match status" value="1"/>
</dbReference>
<protein>
    <submittedName>
        <fullName evidence="2">VOC family protein</fullName>
    </submittedName>
</protein>
<dbReference type="Pfam" id="PF00903">
    <property type="entry name" value="Glyoxalase"/>
    <property type="match status" value="1"/>
</dbReference>
<dbReference type="InterPro" id="IPR052164">
    <property type="entry name" value="Anthracycline_SecMetBiosynth"/>
</dbReference>
<dbReference type="Proteomes" id="UP000282977">
    <property type="component" value="Unassembled WGS sequence"/>
</dbReference>
<dbReference type="PANTHER" id="PTHR33993">
    <property type="entry name" value="GLYOXALASE-RELATED"/>
    <property type="match status" value="1"/>
</dbReference>
<gene>
    <name evidence="2" type="ORF">ENE74_09525</name>
</gene>
<organism evidence="2 3">
    <name type="scientific">Sphingobium algorifonticola</name>
    <dbReference type="NCBI Taxonomy" id="2008318"/>
    <lineage>
        <taxon>Bacteria</taxon>
        <taxon>Pseudomonadati</taxon>
        <taxon>Pseudomonadota</taxon>
        <taxon>Alphaproteobacteria</taxon>
        <taxon>Sphingomonadales</taxon>
        <taxon>Sphingomonadaceae</taxon>
        <taxon>Sphingobium</taxon>
    </lineage>
</organism>
<dbReference type="InterPro" id="IPR037523">
    <property type="entry name" value="VOC_core"/>
</dbReference>
<accession>A0A437J7M0</accession>
<dbReference type="SUPFAM" id="SSF54593">
    <property type="entry name" value="Glyoxalase/Bleomycin resistance protein/Dihydroxybiphenyl dioxygenase"/>
    <property type="match status" value="1"/>
</dbReference>
<proteinExistence type="predicted"/>
<sequence>MEGRHVTRNPISYFEIPVTDMPRAMAFYSAVFGYSFERETIDGYDMALFPADPDGHGASGALAKGDVYVPSRNGTLPYLTVESIEATLARATARNATILYPKKDIGAPGFVAEIEDSEGNRIALFERRD</sequence>
<dbReference type="OrthoDB" id="9796521at2"/>
<dbReference type="PANTHER" id="PTHR33993:SF2">
    <property type="entry name" value="VOC DOMAIN-CONTAINING PROTEIN"/>
    <property type="match status" value="1"/>
</dbReference>
<name>A0A437J7M0_9SPHN</name>
<reference evidence="2 3" key="1">
    <citation type="submission" date="2019-01" db="EMBL/GenBank/DDBJ databases">
        <authorList>
            <person name="Chen W.-M."/>
        </authorList>
    </citation>
    <scope>NUCLEOTIDE SEQUENCE [LARGE SCALE GENOMIC DNA]</scope>
    <source>
        <strain evidence="2 3">TLA-22</strain>
    </source>
</reference>
<feature type="domain" description="VOC" evidence="1">
    <location>
        <begin position="10"/>
        <end position="127"/>
    </location>
</feature>
<dbReference type="AlphaFoldDB" id="A0A437J7M0"/>
<evidence type="ECO:0000313" key="2">
    <source>
        <dbReference type="EMBL" id="RVT41172.1"/>
    </source>
</evidence>
<dbReference type="InterPro" id="IPR004360">
    <property type="entry name" value="Glyas_Fos-R_dOase_dom"/>
</dbReference>
<dbReference type="EMBL" id="RZUL01000003">
    <property type="protein sequence ID" value="RVT41172.1"/>
    <property type="molecule type" value="Genomic_DNA"/>
</dbReference>